<feature type="region of interest" description="Disordered" evidence="2">
    <location>
        <begin position="1"/>
        <end position="29"/>
    </location>
</feature>
<feature type="coiled-coil region" evidence="1">
    <location>
        <begin position="275"/>
        <end position="309"/>
    </location>
</feature>
<sequence length="328" mass="35950">MGRQPSYTKESAIVKPHMPHPATAGPSETTLLDELSDGGQHMLKDQSMNDVDKLRAGLDAHPDDADEIFYEGVILSVTAYEDLSTFSRVMKTRSKRCGLYTKKVPVLLEISRSYIREYAINKDGGKGAVLSQMPAAFLGFALLRVTPDGRCRFLLKDSSSSYGGSDHRTYEVADKAELNTWYSKIKQARYTSTPSILTTETASEMHHTLPRSASELSMSDIGSDADLDIPTPPYDPIDFATYHAPSQNILDPGTDSDILPIAVAVEGGLDGMKLILQLESRIKDVRSAVAEERRENQGWLERLKGLEDRAVGLQGELGGLRSAVGDTK</sequence>
<organism evidence="3 4">
    <name type="scientific">Rhizophlyctis rosea</name>
    <dbReference type="NCBI Taxonomy" id="64517"/>
    <lineage>
        <taxon>Eukaryota</taxon>
        <taxon>Fungi</taxon>
        <taxon>Fungi incertae sedis</taxon>
        <taxon>Chytridiomycota</taxon>
        <taxon>Chytridiomycota incertae sedis</taxon>
        <taxon>Chytridiomycetes</taxon>
        <taxon>Rhizophlyctidales</taxon>
        <taxon>Rhizophlyctidaceae</taxon>
        <taxon>Rhizophlyctis</taxon>
    </lineage>
</organism>
<evidence type="ECO:0000313" key="4">
    <source>
        <dbReference type="Proteomes" id="UP001212841"/>
    </source>
</evidence>
<proteinExistence type="predicted"/>
<accession>A0AAD5X4K5</accession>
<keyword evidence="1" id="KW-0175">Coiled coil</keyword>
<evidence type="ECO:0000313" key="3">
    <source>
        <dbReference type="EMBL" id="KAJ3051556.1"/>
    </source>
</evidence>
<dbReference type="Proteomes" id="UP001212841">
    <property type="component" value="Unassembled WGS sequence"/>
</dbReference>
<evidence type="ECO:0000256" key="1">
    <source>
        <dbReference type="SAM" id="Coils"/>
    </source>
</evidence>
<reference evidence="3" key="1">
    <citation type="submission" date="2020-05" db="EMBL/GenBank/DDBJ databases">
        <title>Phylogenomic resolution of chytrid fungi.</title>
        <authorList>
            <person name="Stajich J.E."/>
            <person name="Amses K."/>
            <person name="Simmons R."/>
            <person name="Seto K."/>
            <person name="Myers J."/>
            <person name="Bonds A."/>
            <person name="Quandt C.A."/>
            <person name="Barry K."/>
            <person name="Liu P."/>
            <person name="Grigoriev I."/>
            <person name="Longcore J.E."/>
            <person name="James T.Y."/>
        </authorList>
    </citation>
    <scope>NUCLEOTIDE SEQUENCE</scope>
    <source>
        <strain evidence="3">JEL0318</strain>
    </source>
</reference>
<dbReference type="EMBL" id="JADGJD010000382">
    <property type="protein sequence ID" value="KAJ3051556.1"/>
    <property type="molecule type" value="Genomic_DNA"/>
</dbReference>
<gene>
    <name evidence="3" type="ORF">HK097_007436</name>
</gene>
<protein>
    <submittedName>
        <fullName evidence="3">Uncharacterized protein</fullName>
    </submittedName>
</protein>
<comment type="caution">
    <text evidence="3">The sequence shown here is derived from an EMBL/GenBank/DDBJ whole genome shotgun (WGS) entry which is preliminary data.</text>
</comment>
<dbReference type="AlphaFoldDB" id="A0AAD5X4K5"/>
<evidence type="ECO:0000256" key="2">
    <source>
        <dbReference type="SAM" id="MobiDB-lite"/>
    </source>
</evidence>
<keyword evidence="4" id="KW-1185">Reference proteome</keyword>
<name>A0AAD5X4K5_9FUNG</name>